<dbReference type="PROSITE" id="PS52016">
    <property type="entry name" value="TONB_DEPENDENT_REC_3"/>
    <property type="match status" value="1"/>
</dbReference>
<keyword evidence="2 8" id="KW-0813">Transport</keyword>
<keyword evidence="6 8" id="KW-0472">Membrane</keyword>
<evidence type="ECO:0000259" key="13">
    <source>
        <dbReference type="Pfam" id="PF07715"/>
    </source>
</evidence>
<feature type="compositionally biased region" description="Polar residues" evidence="10">
    <location>
        <begin position="37"/>
        <end position="48"/>
    </location>
</feature>
<dbReference type="PANTHER" id="PTHR47234">
    <property type="match status" value="1"/>
</dbReference>
<evidence type="ECO:0000313" key="15">
    <source>
        <dbReference type="Proteomes" id="UP000190341"/>
    </source>
</evidence>
<dbReference type="InterPro" id="IPR012910">
    <property type="entry name" value="Plug_dom"/>
</dbReference>
<evidence type="ECO:0000256" key="9">
    <source>
        <dbReference type="RuleBase" id="RU003357"/>
    </source>
</evidence>
<evidence type="ECO:0000256" key="6">
    <source>
        <dbReference type="ARBA" id="ARBA00023136"/>
    </source>
</evidence>
<dbReference type="GO" id="GO:0009279">
    <property type="term" value="C:cell outer membrane"/>
    <property type="evidence" value="ECO:0007669"/>
    <property type="project" value="UniProtKB-SubCell"/>
</dbReference>
<feature type="region of interest" description="Disordered" evidence="10">
    <location>
        <begin position="37"/>
        <end position="57"/>
    </location>
</feature>
<proteinExistence type="inferred from homology"/>
<evidence type="ECO:0000313" key="14">
    <source>
        <dbReference type="EMBL" id="SKC76969.1"/>
    </source>
</evidence>
<accession>A0A1T5LN67</accession>
<keyword evidence="15" id="KW-1185">Reference proteome</keyword>
<organism evidence="14 15">
    <name type="scientific">Pseudoxanthomonas indica</name>
    <dbReference type="NCBI Taxonomy" id="428993"/>
    <lineage>
        <taxon>Bacteria</taxon>
        <taxon>Pseudomonadati</taxon>
        <taxon>Pseudomonadota</taxon>
        <taxon>Gammaproteobacteria</taxon>
        <taxon>Lysobacterales</taxon>
        <taxon>Lysobacteraceae</taxon>
        <taxon>Pseudoxanthomonas</taxon>
    </lineage>
</organism>
<dbReference type="RefSeq" id="WP_079725056.1">
    <property type="nucleotide sequence ID" value="NZ_BMCL01000001.1"/>
</dbReference>
<evidence type="ECO:0000256" key="1">
    <source>
        <dbReference type="ARBA" id="ARBA00004571"/>
    </source>
</evidence>
<dbReference type="Gene3D" id="2.170.130.10">
    <property type="entry name" value="TonB-dependent receptor, plug domain"/>
    <property type="match status" value="1"/>
</dbReference>
<keyword evidence="4 8" id="KW-0812">Transmembrane</keyword>
<feature type="domain" description="TonB-dependent receptor plug" evidence="13">
    <location>
        <begin position="77"/>
        <end position="188"/>
    </location>
</feature>
<evidence type="ECO:0000256" key="11">
    <source>
        <dbReference type="SAM" id="SignalP"/>
    </source>
</evidence>
<dbReference type="STRING" id="428993.SAMN06296058_2731"/>
<evidence type="ECO:0000256" key="2">
    <source>
        <dbReference type="ARBA" id="ARBA00022448"/>
    </source>
</evidence>
<feature type="domain" description="TonB-dependent receptor-like beta-barrel" evidence="12">
    <location>
        <begin position="517"/>
        <end position="935"/>
    </location>
</feature>
<evidence type="ECO:0000256" key="4">
    <source>
        <dbReference type="ARBA" id="ARBA00022692"/>
    </source>
</evidence>
<feature type="signal peptide" evidence="11">
    <location>
        <begin position="1"/>
        <end position="31"/>
    </location>
</feature>
<protein>
    <submittedName>
        <fullName evidence="14">Iron complex outermembrane recepter protein</fullName>
    </submittedName>
</protein>
<evidence type="ECO:0000256" key="10">
    <source>
        <dbReference type="SAM" id="MobiDB-lite"/>
    </source>
</evidence>
<dbReference type="Pfam" id="PF07715">
    <property type="entry name" value="Plug"/>
    <property type="match status" value="1"/>
</dbReference>
<evidence type="ECO:0000256" key="7">
    <source>
        <dbReference type="ARBA" id="ARBA00023237"/>
    </source>
</evidence>
<keyword evidence="5 9" id="KW-0798">TonB box</keyword>
<keyword evidence="3 8" id="KW-1134">Transmembrane beta strand</keyword>
<comment type="similarity">
    <text evidence="8 9">Belongs to the TonB-dependent receptor family.</text>
</comment>
<dbReference type="EMBL" id="FUZV01000002">
    <property type="protein sequence ID" value="SKC76969.1"/>
    <property type="molecule type" value="Genomic_DNA"/>
</dbReference>
<dbReference type="PANTHER" id="PTHR47234:SF2">
    <property type="entry name" value="TONB-DEPENDENT RECEPTOR"/>
    <property type="match status" value="1"/>
</dbReference>
<feature type="chain" id="PRO_5012820924" evidence="11">
    <location>
        <begin position="32"/>
        <end position="969"/>
    </location>
</feature>
<evidence type="ECO:0000259" key="12">
    <source>
        <dbReference type="Pfam" id="PF00593"/>
    </source>
</evidence>
<dbReference type="InterPro" id="IPR039426">
    <property type="entry name" value="TonB-dep_rcpt-like"/>
</dbReference>
<keyword evidence="11" id="KW-0732">Signal</keyword>
<evidence type="ECO:0000256" key="3">
    <source>
        <dbReference type="ARBA" id="ARBA00022452"/>
    </source>
</evidence>
<dbReference type="Pfam" id="PF00593">
    <property type="entry name" value="TonB_dep_Rec_b-barrel"/>
    <property type="match status" value="1"/>
</dbReference>
<feature type="region of interest" description="Disordered" evidence="10">
    <location>
        <begin position="280"/>
        <end position="299"/>
    </location>
</feature>
<dbReference type="AlphaFoldDB" id="A0A1T5LN67"/>
<comment type="subcellular location">
    <subcellularLocation>
        <location evidence="1 8">Cell outer membrane</location>
        <topology evidence="1 8">Multi-pass membrane protein</topology>
    </subcellularLocation>
</comment>
<dbReference type="SUPFAM" id="SSF56935">
    <property type="entry name" value="Porins"/>
    <property type="match status" value="1"/>
</dbReference>
<dbReference type="Gene3D" id="2.40.170.20">
    <property type="entry name" value="TonB-dependent receptor, beta-barrel domain"/>
    <property type="match status" value="2"/>
</dbReference>
<dbReference type="InterPro" id="IPR037066">
    <property type="entry name" value="Plug_dom_sf"/>
</dbReference>
<dbReference type="InterPro" id="IPR036942">
    <property type="entry name" value="Beta-barrel_TonB_sf"/>
</dbReference>
<keyword evidence="7 8" id="KW-0998">Cell outer membrane</keyword>
<reference evidence="14 15" key="1">
    <citation type="submission" date="2017-02" db="EMBL/GenBank/DDBJ databases">
        <authorList>
            <person name="Peterson S.W."/>
        </authorList>
    </citation>
    <scope>NUCLEOTIDE SEQUENCE [LARGE SCALE GENOMIC DNA]</scope>
    <source>
        <strain evidence="14 15">P15</strain>
    </source>
</reference>
<dbReference type="CDD" id="cd01347">
    <property type="entry name" value="ligand_gated_channel"/>
    <property type="match status" value="1"/>
</dbReference>
<evidence type="ECO:0000256" key="8">
    <source>
        <dbReference type="PROSITE-ProRule" id="PRU01360"/>
    </source>
</evidence>
<sequence length="969" mass="104264">MMGKRNRMFQAVHVALVVGGLGLVPVAAALAQEASQLDTPSQSAPTQSAPAQDAPANAATNLESVQVLGSRIKRTDTETSQPVLMMSREEIQAQGRTTIGEVIQQITATGAAINSNINSGGSGQNRVSLRNLGSNRTLILVNGRRWVGGSGLSGDVDLNSIPSAAVERIEVLKDGASAIYGSDAIGGVVNVILRDEMDGAEANAYFGQFDVGDGKRTSWDATVGKVGERFSAILGIGRVVQEAVGAGDRAISAVPVYGATPGFRGVANTPDGRFSLAANGSSPFTNDGPGTPFRPFRSSDNYNTAPDRYLSVNQEMNSVFGNFKFDVTDNFRIKLTSQYLERQTDQKLPVNAVVFGALGNAYSRSIGISADSLYNPLGQNVVWGGRMISEAGGRMIIRDVDTTAVNLSLEGTFTVGERFWDWDAGYFYGRTRSHDTGLGQQDYRRIREAVGPSMLDAGGRPVCVGTAGDLSTVIAGCVPLNLLGGSGTVTPEMLAYINFVESSRLGYEQRSAYANITGELFAMPAGALAFAAGVEHREESGFDTPDALIASGVTNGFTRDPTNGAYDVDEAYLEFAVPLAQGRPGLQLLDLSIATRYSDYSNFGDTLNSKVGFRWKPVESLMVRGNWSEGFRAPAIRELYQGQSSATQQNATDPCAATLQGAPLPDPVSCAGVPADLDQQQSALSVTSGGNPDVGPETAISRTLGVVYSPGWASGLDMSLDWWQIEIDDTITTIGAQNVLNQCYRNGNQDMCGLVTRNEFGQITAVRNVRTNLGKVEVEGYDLSLNYRLPESDWGRFNLRWDSTYLARNESDSGLSLTGSDVTSGSGNTVGTGSNWRVRSNVMLSWQQGVWGANWNMRYYSRLVESCTSLGNEARVVCSDPERYVDSTKVDADGNRVTTPSWSPRNRIPSIVYHDVSAFVDLPWDARVTLGINNLFDKDPPISVTSPNSFGPEYEIPGQFWYMRYHQSF</sequence>
<dbReference type="InterPro" id="IPR000531">
    <property type="entry name" value="Beta-barrel_TonB"/>
</dbReference>
<name>A0A1T5LN67_9GAMM</name>
<dbReference type="OrthoDB" id="6276154at2"/>
<dbReference type="Proteomes" id="UP000190341">
    <property type="component" value="Unassembled WGS sequence"/>
</dbReference>
<evidence type="ECO:0000256" key="5">
    <source>
        <dbReference type="ARBA" id="ARBA00023077"/>
    </source>
</evidence>
<gene>
    <name evidence="14" type="ORF">SAMN06296058_2731</name>
</gene>